<dbReference type="AlphaFoldDB" id="A0AAE4CUD6"/>
<dbReference type="EMBL" id="JAVDYC010000001">
    <property type="protein sequence ID" value="MDR7323293.1"/>
    <property type="molecule type" value="Genomic_DNA"/>
</dbReference>
<gene>
    <name evidence="1" type="ORF">J2S44_003543</name>
</gene>
<proteinExistence type="predicted"/>
<organism evidence="1 2">
    <name type="scientific">Catenuloplanes niger</name>
    <dbReference type="NCBI Taxonomy" id="587534"/>
    <lineage>
        <taxon>Bacteria</taxon>
        <taxon>Bacillati</taxon>
        <taxon>Actinomycetota</taxon>
        <taxon>Actinomycetes</taxon>
        <taxon>Micromonosporales</taxon>
        <taxon>Micromonosporaceae</taxon>
        <taxon>Catenuloplanes</taxon>
    </lineage>
</organism>
<evidence type="ECO:0000313" key="2">
    <source>
        <dbReference type="Proteomes" id="UP001183629"/>
    </source>
</evidence>
<reference evidence="1 2" key="1">
    <citation type="submission" date="2023-07" db="EMBL/GenBank/DDBJ databases">
        <title>Sequencing the genomes of 1000 actinobacteria strains.</title>
        <authorList>
            <person name="Klenk H.-P."/>
        </authorList>
    </citation>
    <scope>NUCLEOTIDE SEQUENCE [LARGE SCALE GENOMIC DNA]</scope>
    <source>
        <strain evidence="1 2">DSM 44711</strain>
    </source>
</reference>
<comment type="caution">
    <text evidence="1">The sequence shown here is derived from an EMBL/GenBank/DDBJ whole genome shotgun (WGS) entry which is preliminary data.</text>
</comment>
<sequence length="95" mass="10248">MSAGAVAPQRRPEIVPGTVLDLAPLDHRGDGGRLSLRVTEIGEEYRRVPTLEWLRVKGVVVRSDGVPGGETSAWVRTAALADAVRPTGWLPEPVR</sequence>
<evidence type="ECO:0000313" key="1">
    <source>
        <dbReference type="EMBL" id="MDR7323293.1"/>
    </source>
</evidence>
<keyword evidence="2" id="KW-1185">Reference proteome</keyword>
<protein>
    <submittedName>
        <fullName evidence="1">Uncharacterized protein</fullName>
    </submittedName>
</protein>
<accession>A0AAE4CUD6</accession>
<dbReference type="Proteomes" id="UP001183629">
    <property type="component" value="Unassembled WGS sequence"/>
</dbReference>
<name>A0AAE4CUD6_9ACTN</name>
<dbReference type="RefSeq" id="WP_310414944.1">
    <property type="nucleotide sequence ID" value="NZ_JAVDYC010000001.1"/>
</dbReference>